<evidence type="ECO:0008006" key="3">
    <source>
        <dbReference type="Google" id="ProtNLM"/>
    </source>
</evidence>
<organism evidence="1 2">
    <name type="scientific">Streptomyces wuyuanensis</name>
    <dbReference type="NCBI Taxonomy" id="1196353"/>
    <lineage>
        <taxon>Bacteria</taxon>
        <taxon>Bacillati</taxon>
        <taxon>Actinomycetota</taxon>
        <taxon>Actinomycetes</taxon>
        <taxon>Kitasatosporales</taxon>
        <taxon>Streptomycetaceae</taxon>
        <taxon>Streptomyces</taxon>
    </lineage>
</organism>
<evidence type="ECO:0000313" key="1">
    <source>
        <dbReference type="EMBL" id="SDL73204.1"/>
    </source>
</evidence>
<dbReference type="STRING" id="1196353.SAMN05444921_10169"/>
<sequence>MIDSDALRCRTYNATRIRDHWSRGVWRTVGFDEEWAELRAQAAERRSAAMRLNQLPESGPAPGPSGTPELASMPAEKSAAAGVIENELLTRTRKAGGHADEANGSAVGAFSGWATAAALRKVQTTWDGQVETLMGRLGKERDGLRNTVTTLTGVDTGRRDRINGIRTPSVFNGYE</sequence>
<proteinExistence type="predicted"/>
<accession>A0A1G9MGF3</accession>
<keyword evidence="2" id="KW-1185">Reference proteome</keyword>
<protein>
    <recommendedName>
        <fullName evidence="3">Excreted virulence factor EspC, type VII ESX diderm</fullName>
    </recommendedName>
</protein>
<gene>
    <name evidence="1" type="ORF">SAMN05444921_10169</name>
</gene>
<evidence type="ECO:0000313" key="2">
    <source>
        <dbReference type="Proteomes" id="UP000199063"/>
    </source>
</evidence>
<dbReference type="EMBL" id="FNHI01000001">
    <property type="protein sequence ID" value="SDL73204.1"/>
    <property type="molecule type" value="Genomic_DNA"/>
</dbReference>
<reference evidence="2" key="1">
    <citation type="submission" date="2016-10" db="EMBL/GenBank/DDBJ databases">
        <authorList>
            <person name="Varghese N."/>
            <person name="Submissions S."/>
        </authorList>
    </citation>
    <scope>NUCLEOTIDE SEQUENCE [LARGE SCALE GENOMIC DNA]</scope>
    <source>
        <strain evidence="2">CGMCC 4.7042</strain>
    </source>
</reference>
<dbReference type="Proteomes" id="UP000199063">
    <property type="component" value="Unassembled WGS sequence"/>
</dbReference>
<name>A0A1G9MGF3_9ACTN</name>
<dbReference type="AlphaFoldDB" id="A0A1G9MGF3"/>